<accession>X1IFF8</accession>
<dbReference type="EMBL" id="BARU01017097">
    <property type="protein sequence ID" value="GAH56308.1"/>
    <property type="molecule type" value="Genomic_DNA"/>
</dbReference>
<protein>
    <submittedName>
        <fullName evidence="1">Uncharacterized protein</fullName>
    </submittedName>
</protein>
<organism evidence="1">
    <name type="scientific">marine sediment metagenome</name>
    <dbReference type="NCBI Taxonomy" id="412755"/>
    <lineage>
        <taxon>unclassified sequences</taxon>
        <taxon>metagenomes</taxon>
        <taxon>ecological metagenomes</taxon>
    </lineage>
</organism>
<sequence>MLKVEEVAKHEWRFIYPPKYDELMDKFGEGIELWQMGHT</sequence>
<proteinExistence type="predicted"/>
<gene>
    <name evidence="1" type="ORF">S03H2_28386</name>
</gene>
<comment type="caution">
    <text evidence="1">The sequence shown here is derived from an EMBL/GenBank/DDBJ whole genome shotgun (WGS) entry which is preliminary data.</text>
</comment>
<dbReference type="AlphaFoldDB" id="X1IFF8"/>
<name>X1IFF8_9ZZZZ</name>
<evidence type="ECO:0000313" key="1">
    <source>
        <dbReference type="EMBL" id="GAH56308.1"/>
    </source>
</evidence>
<reference evidence="1" key="1">
    <citation type="journal article" date="2014" name="Front. Microbiol.">
        <title>High frequency of phylogenetically diverse reductive dehalogenase-homologous genes in deep subseafloor sedimentary metagenomes.</title>
        <authorList>
            <person name="Kawai M."/>
            <person name="Futagami T."/>
            <person name="Toyoda A."/>
            <person name="Takaki Y."/>
            <person name="Nishi S."/>
            <person name="Hori S."/>
            <person name="Arai W."/>
            <person name="Tsubouchi T."/>
            <person name="Morono Y."/>
            <person name="Uchiyama I."/>
            <person name="Ito T."/>
            <person name="Fujiyama A."/>
            <person name="Inagaki F."/>
            <person name="Takami H."/>
        </authorList>
    </citation>
    <scope>NUCLEOTIDE SEQUENCE</scope>
    <source>
        <strain evidence="1">Expedition CK06-06</strain>
    </source>
</reference>
<feature type="non-terminal residue" evidence="1">
    <location>
        <position position="39"/>
    </location>
</feature>